<dbReference type="EMBL" id="FRAN01000002">
    <property type="protein sequence ID" value="SHK54560.1"/>
    <property type="molecule type" value="Genomic_DNA"/>
</dbReference>
<gene>
    <name evidence="4" type="ORF">SAMN05444342_1622</name>
    <name evidence="3" type="ORF">ZOD2009_06192</name>
</gene>
<dbReference type="AlphaFoldDB" id="E7QR18"/>
<dbReference type="STRING" id="797209.GCA_000376445_01351"/>
<reference evidence="4" key="3">
    <citation type="submission" date="2016-11" db="EMBL/GenBank/DDBJ databases">
        <authorList>
            <person name="Jaros S."/>
            <person name="Januszkiewicz K."/>
            <person name="Wedrychowicz H."/>
        </authorList>
    </citation>
    <scope>NUCLEOTIDE SEQUENCE [LARGE SCALE GENOMIC DNA]</scope>
    <source>
        <strain evidence="4">DX253</strain>
    </source>
</reference>
<protein>
    <recommendedName>
        <fullName evidence="2">DUF8135 domain-containing protein</fullName>
    </recommendedName>
</protein>
<evidence type="ECO:0000259" key="2">
    <source>
        <dbReference type="Pfam" id="PF26456"/>
    </source>
</evidence>
<proteinExistence type="predicted"/>
<dbReference type="eggNOG" id="arCOG07556">
    <property type="taxonomic scope" value="Archaea"/>
</dbReference>
<dbReference type="Proteomes" id="UP000184203">
    <property type="component" value="Unassembled WGS sequence"/>
</dbReference>
<dbReference type="OrthoDB" id="204982at2157"/>
<reference evidence="3 5" key="1">
    <citation type="journal article" date="2014" name="ISME J.">
        <title>Trehalose/2-sulfotrehalose biosynthesis and glycine-betaine uptake are widely spread mechanisms for osmoadaptation in the Halobacteriales.</title>
        <authorList>
            <person name="Youssef N.H."/>
            <person name="Savage-Ashlock K.N."/>
            <person name="McCully A.L."/>
            <person name="Luedtke B."/>
            <person name="Shaw E.I."/>
            <person name="Hoff W.D."/>
            <person name="Elshahed M.S."/>
        </authorList>
    </citation>
    <scope>NUCLEOTIDE SEQUENCE [LARGE SCALE GENOMIC DNA]</scope>
    <source>
        <strain evidence="3 5">DX253</strain>
    </source>
</reference>
<keyword evidence="6" id="KW-1185">Reference proteome</keyword>
<dbReference type="Pfam" id="PF26456">
    <property type="entry name" value="DUF8135"/>
    <property type="match status" value="1"/>
</dbReference>
<name>E7QR18_HALPU</name>
<reference evidence="6" key="2">
    <citation type="submission" date="2016-11" db="EMBL/GenBank/DDBJ databases">
        <authorList>
            <person name="Varghese N."/>
            <person name="Submissions S."/>
        </authorList>
    </citation>
    <scope>NUCLEOTIDE SEQUENCE [LARGE SCALE GENOMIC DNA]</scope>
    <source>
        <strain evidence="6">DX253</strain>
    </source>
</reference>
<accession>E7QR18</accession>
<dbReference type="RefSeq" id="WP_007978023.1">
    <property type="nucleotide sequence ID" value="NZ_AEMG01000004.1"/>
</dbReference>
<feature type="region of interest" description="Disordered" evidence="1">
    <location>
        <begin position="1"/>
        <end position="35"/>
    </location>
</feature>
<evidence type="ECO:0000313" key="5">
    <source>
        <dbReference type="Proteomes" id="UP000003751"/>
    </source>
</evidence>
<evidence type="ECO:0000256" key="1">
    <source>
        <dbReference type="SAM" id="MobiDB-lite"/>
    </source>
</evidence>
<sequence length="133" mass="14697">MSDRPPEDDRDEPLADLAADIEERRKRKSTSVDDAFREENVGDIDTDELWADLLREDSGELVVSAPREAGRDDRDVRTIPKATCHGCPHVGDPPSLHCTHEGTDILSMPDTDHFRVADCPMVADEDNLDTGSG</sequence>
<dbReference type="PATRIC" id="fig|797209.4.peg.1233"/>
<dbReference type="InterPro" id="IPR058448">
    <property type="entry name" value="DUF8135"/>
</dbReference>
<evidence type="ECO:0000313" key="4">
    <source>
        <dbReference type="EMBL" id="SHK54560.1"/>
    </source>
</evidence>
<dbReference type="Proteomes" id="UP000003751">
    <property type="component" value="Unassembled WGS sequence"/>
</dbReference>
<dbReference type="EMBL" id="AEMG01000004">
    <property type="protein sequence ID" value="EFW93432.1"/>
    <property type="molecule type" value="Genomic_DNA"/>
</dbReference>
<organism evidence="3 5">
    <name type="scientific">Haladaptatus paucihalophilus DX253</name>
    <dbReference type="NCBI Taxonomy" id="797209"/>
    <lineage>
        <taxon>Archaea</taxon>
        <taxon>Methanobacteriati</taxon>
        <taxon>Methanobacteriota</taxon>
        <taxon>Stenosarchaea group</taxon>
        <taxon>Halobacteria</taxon>
        <taxon>Halobacteriales</taxon>
        <taxon>Haladaptataceae</taxon>
        <taxon>Haladaptatus</taxon>
    </lineage>
</organism>
<evidence type="ECO:0000313" key="3">
    <source>
        <dbReference type="EMBL" id="EFW93432.1"/>
    </source>
</evidence>
<feature type="domain" description="DUF8135" evidence="2">
    <location>
        <begin position="78"/>
        <end position="124"/>
    </location>
</feature>
<evidence type="ECO:0000313" key="6">
    <source>
        <dbReference type="Proteomes" id="UP000184203"/>
    </source>
</evidence>